<protein>
    <recommendedName>
        <fullName evidence="3">DUF2634 domain-containing protein</fullName>
    </recommendedName>
</protein>
<accession>A0A7I8DX48</accession>
<reference evidence="1 2" key="1">
    <citation type="submission" date="2020-08" db="EMBL/GenBank/DDBJ databases">
        <title>Draft genome sequencing of an Anaerocolumna strain isolated from anoxic soil subjected to BSD treatment.</title>
        <authorList>
            <person name="Uek A."/>
            <person name="Tonouchi A."/>
        </authorList>
    </citation>
    <scope>NUCLEOTIDE SEQUENCE [LARGE SCALE GENOMIC DNA]</scope>
    <source>
        <strain evidence="1 2">CTTW</strain>
    </source>
</reference>
<evidence type="ECO:0008006" key="3">
    <source>
        <dbReference type="Google" id="ProtNLM"/>
    </source>
</evidence>
<dbReference type="Gene3D" id="3.10.450.40">
    <property type="match status" value="1"/>
</dbReference>
<dbReference type="EMBL" id="AP023368">
    <property type="protein sequence ID" value="BCK00857.1"/>
    <property type="molecule type" value="Genomic_DNA"/>
</dbReference>
<dbReference type="Proteomes" id="UP000515703">
    <property type="component" value="Chromosome"/>
</dbReference>
<dbReference type="InterPro" id="IPR020288">
    <property type="entry name" value="Sheath_initiator"/>
</dbReference>
<reference evidence="1 2" key="2">
    <citation type="submission" date="2020-08" db="EMBL/GenBank/DDBJ databases">
        <authorList>
            <person name="Ueki A."/>
            <person name="Tonouchi A."/>
        </authorList>
    </citation>
    <scope>NUCLEOTIDE SEQUENCE [LARGE SCALE GENOMIC DNA]</scope>
    <source>
        <strain evidence="1 2">CTTW</strain>
    </source>
</reference>
<organism evidence="1 2">
    <name type="scientific">Anaerocolumna chitinilytica</name>
    <dbReference type="NCBI Taxonomy" id="1727145"/>
    <lineage>
        <taxon>Bacteria</taxon>
        <taxon>Bacillati</taxon>
        <taxon>Bacillota</taxon>
        <taxon>Clostridia</taxon>
        <taxon>Lachnospirales</taxon>
        <taxon>Lachnospiraceae</taxon>
        <taxon>Anaerocolumna</taxon>
    </lineage>
</organism>
<sequence>MSLFPIIEPQSTEAVPKLGLYKEIKWDFINDVPVFANGAPVIVTGKEAVSVWAWKTLHTPRYRYEIYTWDYGCEMESLIGQPYTDELKQSEATRYIKECLLTNPYIVGVNNVTVIFTEDVLTISCSIETIYGEVEINV</sequence>
<dbReference type="AlphaFoldDB" id="A0A7I8DX48"/>
<keyword evidence="2" id="KW-1185">Reference proteome</keyword>
<dbReference type="Pfam" id="PF10934">
    <property type="entry name" value="Sheath_initiator"/>
    <property type="match status" value="1"/>
</dbReference>
<dbReference type="RefSeq" id="WP_185256488.1">
    <property type="nucleotide sequence ID" value="NZ_AP023368.1"/>
</dbReference>
<gene>
    <name evidence="1" type="ORF">bsdcttw_38970</name>
</gene>
<proteinExistence type="predicted"/>
<name>A0A7I8DX48_9FIRM</name>
<evidence type="ECO:0000313" key="1">
    <source>
        <dbReference type="EMBL" id="BCK00857.1"/>
    </source>
</evidence>
<evidence type="ECO:0000313" key="2">
    <source>
        <dbReference type="Proteomes" id="UP000515703"/>
    </source>
</evidence>
<dbReference type="KEGG" id="acht:bsdcttw_38970"/>